<keyword evidence="3" id="KW-1185">Reference proteome</keyword>
<dbReference type="EMBL" id="JAWXYG010000005">
    <property type="protein sequence ID" value="KAK4270691.1"/>
    <property type="molecule type" value="Genomic_DNA"/>
</dbReference>
<reference evidence="2" key="1">
    <citation type="submission" date="2023-10" db="EMBL/GenBank/DDBJ databases">
        <title>Chromosome-level genome of the transformable northern wattle, Acacia crassicarpa.</title>
        <authorList>
            <person name="Massaro I."/>
            <person name="Sinha N.R."/>
            <person name="Poethig S."/>
            <person name="Leichty A.R."/>
        </authorList>
    </citation>
    <scope>NUCLEOTIDE SEQUENCE</scope>
    <source>
        <strain evidence="2">Acra3RX</strain>
        <tissue evidence="2">Leaf</tissue>
    </source>
</reference>
<feature type="compositionally biased region" description="Low complexity" evidence="1">
    <location>
        <begin position="38"/>
        <end position="57"/>
    </location>
</feature>
<feature type="region of interest" description="Disordered" evidence="1">
    <location>
        <begin position="87"/>
        <end position="116"/>
    </location>
</feature>
<sequence length="194" mass="21777">MHNSSSQTSSRSQKVGGTGKVKFFPEEEAIRLCGGKVSSKSFSPNSSMQKMYSQSKKGGAKVSFMNVKPNSSPSRLGHEKLPRHNGVQKTTLTNQQSPHSLAKDRSRECDWRDHPQVSLDQSTKRKLLEQMNLRVMIKHCIQHKANSLPINTEGVSCANGECHRSNVDERDLPNTQMNFQLYLCCIPSVDIFEK</sequence>
<evidence type="ECO:0000313" key="2">
    <source>
        <dbReference type="EMBL" id="KAK4270691.1"/>
    </source>
</evidence>
<protein>
    <submittedName>
        <fullName evidence="2">Uncharacterized protein</fullName>
    </submittedName>
</protein>
<organism evidence="2 3">
    <name type="scientific">Acacia crassicarpa</name>
    <name type="common">northern wattle</name>
    <dbReference type="NCBI Taxonomy" id="499986"/>
    <lineage>
        <taxon>Eukaryota</taxon>
        <taxon>Viridiplantae</taxon>
        <taxon>Streptophyta</taxon>
        <taxon>Embryophyta</taxon>
        <taxon>Tracheophyta</taxon>
        <taxon>Spermatophyta</taxon>
        <taxon>Magnoliopsida</taxon>
        <taxon>eudicotyledons</taxon>
        <taxon>Gunneridae</taxon>
        <taxon>Pentapetalae</taxon>
        <taxon>rosids</taxon>
        <taxon>fabids</taxon>
        <taxon>Fabales</taxon>
        <taxon>Fabaceae</taxon>
        <taxon>Caesalpinioideae</taxon>
        <taxon>mimosoid clade</taxon>
        <taxon>Acacieae</taxon>
        <taxon>Acacia</taxon>
    </lineage>
</organism>
<comment type="caution">
    <text evidence="2">The sequence shown here is derived from an EMBL/GenBank/DDBJ whole genome shotgun (WGS) entry which is preliminary data.</text>
</comment>
<accession>A0AAE1JKU6</accession>
<feature type="compositionally biased region" description="Polar residues" evidence="1">
    <location>
        <begin position="87"/>
        <end position="99"/>
    </location>
</feature>
<name>A0AAE1JKU6_9FABA</name>
<feature type="region of interest" description="Disordered" evidence="1">
    <location>
        <begin position="36"/>
        <end position="60"/>
    </location>
</feature>
<dbReference type="AlphaFoldDB" id="A0AAE1JKU6"/>
<evidence type="ECO:0000256" key="1">
    <source>
        <dbReference type="SAM" id="MobiDB-lite"/>
    </source>
</evidence>
<feature type="region of interest" description="Disordered" evidence="1">
    <location>
        <begin position="1"/>
        <end position="21"/>
    </location>
</feature>
<feature type="compositionally biased region" description="Basic and acidic residues" evidence="1">
    <location>
        <begin position="101"/>
        <end position="115"/>
    </location>
</feature>
<gene>
    <name evidence="2" type="ORF">QN277_019469</name>
</gene>
<proteinExistence type="predicted"/>
<feature type="compositionally biased region" description="Low complexity" evidence="1">
    <location>
        <begin position="1"/>
        <end position="13"/>
    </location>
</feature>
<dbReference type="Proteomes" id="UP001293593">
    <property type="component" value="Unassembled WGS sequence"/>
</dbReference>
<evidence type="ECO:0000313" key="3">
    <source>
        <dbReference type="Proteomes" id="UP001293593"/>
    </source>
</evidence>